<evidence type="ECO:0000256" key="1">
    <source>
        <dbReference type="SAM" id="MobiDB-lite"/>
    </source>
</evidence>
<sequence length="1068" mass="116178">MTDSSSPAPPSLFQQAFQGILARNVTNNYVFLPVHYHQSTGTRYILMSVLRNMYPGIIRLQVDGQTLEPQRGFPSFQSMFESGLSRWVKETAVVSDAEIASKSASSPFVFVSRDEESAVVVGPAGVSQENQKSTISTFDHGGIDPSLLSEPASQALSDEDANESTLEWIEYRPDSVIQVYYTPGPIETTSGAAGAQSGTEVAEGDYPPSFWARMRQEIQTAVRQVYQELTEEQAQAHKGNGSLGDPAENIAVSSPSSPLSWILTENATNQARPPSERSVISLSSSSPSTGFQGNGSQSDDMEEDDVVVTKSAGSKSKCKAKKRDRDDDNVDDSFSTSSGSEKRFRSSATSPRSVSSFADDGDDGDGNEGSVLQKSSSSKTPSHSGSDGAGSGSGPGSEPSSGSNSGPCYKPGSGASPCSSSSTGSTSRSSSGSPRAVTASSGSSSGSESPESAESHGYGPASPAGSGSRATFGLGPRSFGSVASHKSNPDSPSGSGSSSAPGSPSELYATAESAAVTPEPSTSSASLELPAPPPVRGKRTLARNSQSDEVNQADAMMFTVGEEKDQPEHEIISVHSSEDGDIDDDDTQPLRFTLNQLRDFVARKKGLLVGESQAVTICLKSSREARQFYRFLRSQDYSGKWLNIKLNWAWDREQLGSLVDTLIVSPIEVLFLDGCVVCTASTSVTPAATAANTSVSSLRVTSTSQVNDNGAVDSKLRSRRYDPLIRLFRYNQLKELHFYGLPDLFYHSFAPIPWDLSHLRSFRLHAEISEWEGTQANRFLQFVKRAANLEQLYIGCPTERYKMYVDEITRATDQSERSKNSPPLNIHFQHHDHQHTLLCVRYDRLDQEFTLFEVDLMGTSHQSYIQWKLVLDQLVHGTLVSLSLNNMPDETWMDSVIEWVYSEANDRGVGLENLRLDCMHFGPTQFQNLVELLELTQPRLQTLDLCNVYISFASNPSPSKTLATMPNRALDFNIAQNDADASVPMIDWPTLFRALNISVLLALRIRTCNLQDRDIDGVVECLRRMVCNSKKLALEKVLLQDAQLSAKGERTLVREIQAILPGVDVKFR</sequence>
<gene>
    <name evidence="2" type="ORF">K457DRAFT_888365</name>
</gene>
<dbReference type="STRING" id="1314771.A0A197K865"/>
<feature type="compositionally biased region" description="Polar residues" evidence="1">
    <location>
        <begin position="127"/>
        <end position="137"/>
    </location>
</feature>
<feature type="compositionally biased region" description="Low complexity" evidence="1">
    <location>
        <begin position="459"/>
        <end position="468"/>
    </location>
</feature>
<protein>
    <submittedName>
        <fullName evidence="2">Uncharacterized protein</fullName>
    </submittedName>
</protein>
<evidence type="ECO:0000313" key="2">
    <source>
        <dbReference type="EMBL" id="OAQ32891.1"/>
    </source>
</evidence>
<name>A0A197K865_9FUNG</name>
<feature type="compositionally biased region" description="Low complexity" evidence="1">
    <location>
        <begin position="491"/>
        <end position="505"/>
    </location>
</feature>
<dbReference type="Gene3D" id="3.80.10.10">
    <property type="entry name" value="Ribonuclease Inhibitor"/>
    <property type="match status" value="1"/>
</dbReference>
<proteinExistence type="predicted"/>
<dbReference type="InterPro" id="IPR032675">
    <property type="entry name" value="LRR_dom_sf"/>
</dbReference>
<feature type="compositionally biased region" description="Polar residues" evidence="1">
    <location>
        <begin position="289"/>
        <end position="298"/>
    </location>
</feature>
<feature type="compositionally biased region" description="Low complexity" evidence="1">
    <location>
        <begin position="517"/>
        <end position="529"/>
    </location>
</feature>
<feature type="compositionally biased region" description="Low complexity" evidence="1">
    <location>
        <begin position="346"/>
        <end position="356"/>
    </location>
</feature>
<feature type="region of interest" description="Disordered" evidence="1">
    <location>
        <begin position="233"/>
        <end position="254"/>
    </location>
</feature>
<dbReference type="AlphaFoldDB" id="A0A197K865"/>
<dbReference type="Proteomes" id="UP000078512">
    <property type="component" value="Unassembled WGS sequence"/>
</dbReference>
<feature type="compositionally biased region" description="Low complexity" evidence="1">
    <location>
        <begin position="370"/>
        <end position="386"/>
    </location>
</feature>
<feature type="compositionally biased region" description="Low complexity" evidence="1">
    <location>
        <begin position="276"/>
        <end position="288"/>
    </location>
</feature>
<feature type="region of interest" description="Disordered" evidence="1">
    <location>
        <begin position="267"/>
        <end position="551"/>
    </location>
</feature>
<keyword evidence="3" id="KW-1185">Reference proteome</keyword>
<dbReference type="EMBL" id="KV442023">
    <property type="protein sequence ID" value="OAQ32891.1"/>
    <property type="molecule type" value="Genomic_DNA"/>
</dbReference>
<dbReference type="OrthoDB" id="2393272at2759"/>
<feature type="region of interest" description="Disordered" evidence="1">
    <location>
        <begin position="123"/>
        <end position="161"/>
    </location>
</feature>
<evidence type="ECO:0000313" key="3">
    <source>
        <dbReference type="Proteomes" id="UP000078512"/>
    </source>
</evidence>
<reference evidence="2 3" key="1">
    <citation type="submission" date="2016-05" db="EMBL/GenBank/DDBJ databases">
        <title>Genome sequencing reveals origins of a unique bacterial endosymbiosis in the earliest lineages of terrestrial Fungi.</title>
        <authorList>
            <consortium name="DOE Joint Genome Institute"/>
            <person name="Uehling J."/>
            <person name="Gryganskyi A."/>
            <person name="Hameed K."/>
            <person name="Tschaplinski T."/>
            <person name="Misztal P."/>
            <person name="Wu S."/>
            <person name="Desiro A."/>
            <person name="Vande Pol N."/>
            <person name="Du Z.-Y."/>
            <person name="Zienkiewicz A."/>
            <person name="Zienkiewicz K."/>
            <person name="Morin E."/>
            <person name="Tisserant E."/>
            <person name="Splivallo R."/>
            <person name="Hainaut M."/>
            <person name="Henrissat B."/>
            <person name="Ohm R."/>
            <person name="Kuo A."/>
            <person name="Yan J."/>
            <person name="Lipzen A."/>
            <person name="Nolan M."/>
            <person name="Labutti K."/>
            <person name="Barry K."/>
            <person name="Goldstein A."/>
            <person name="Labbe J."/>
            <person name="Schadt C."/>
            <person name="Tuskan G."/>
            <person name="Grigoriev I."/>
            <person name="Martin F."/>
            <person name="Vilgalys R."/>
            <person name="Bonito G."/>
        </authorList>
    </citation>
    <scope>NUCLEOTIDE SEQUENCE [LARGE SCALE GENOMIC DNA]</scope>
    <source>
        <strain evidence="2 3">AG-77</strain>
    </source>
</reference>
<dbReference type="SUPFAM" id="SSF52047">
    <property type="entry name" value="RNI-like"/>
    <property type="match status" value="1"/>
</dbReference>
<feature type="compositionally biased region" description="Low complexity" evidence="1">
    <location>
        <begin position="396"/>
        <end position="452"/>
    </location>
</feature>
<organism evidence="2 3">
    <name type="scientific">Linnemannia elongata AG-77</name>
    <dbReference type="NCBI Taxonomy" id="1314771"/>
    <lineage>
        <taxon>Eukaryota</taxon>
        <taxon>Fungi</taxon>
        <taxon>Fungi incertae sedis</taxon>
        <taxon>Mucoromycota</taxon>
        <taxon>Mortierellomycotina</taxon>
        <taxon>Mortierellomycetes</taxon>
        <taxon>Mortierellales</taxon>
        <taxon>Mortierellaceae</taxon>
        <taxon>Linnemannia</taxon>
    </lineage>
</organism>
<accession>A0A197K865</accession>